<proteinExistence type="predicted"/>
<organism evidence="1 2">
    <name type="scientific">Inconstantimicrobium mannanitabidum</name>
    <dbReference type="NCBI Taxonomy" id="1604901"/>
    <lineage>
        <taxon>Bacteria</taxon>
        <taxon>Bacillati</taxon>
        <taxon>Bacillota</taxon>
        <taxon>Clostridia</taxon>
        <taxon>Eubacteriales</taxon>
        <taxon>Clostridiaceae</taxon>
        <taxon>Inconstantimicrobium</taxon>
    </lineage>
</organism>
<dbReference type="Proteomes" id="UP001058074">
    <property type="component" value="Unassembled WGS sequence"/>
</dbReference>
<protein>
    <submittedName>
        <fullName evidence="1">Uncharacterized protein</fullName>
    </submittedName>
</protein>
<keyword evidence="2" id="KW-1185">Reference proteome</keyword>
<evidence type="ECO:0000313" key="1">
    <source>
        <dbReference type="EMBL" id="GKX64831.1"/>
    </source>
</evidence>
<reference evidence="1" key="1">
    <citation type="journal article" date="2025" name="Int. J. Syst. Evol. Microbiol.">
        <title>Inconstantimicrobium mannanitabidum sp. nov., a novel member of the family Clostridiaceae isolated from anoxic soil under the treatment of reductive soil disinfestation.</title>
        <authorList>
            <person name="Ueki A."/>
            <person name="Tonouchi A."/>
            <person name="Honma S."/>
            <person name="Kaku N."/>
            <person name="Ueki K."/>
        </authorList>
    </citation>
    <scope>NUCLEOTIDE SEQUENCE</scope>
    <source>
        <strain evidence="1">TW13</strain>
    </source>
</reference>
<dbReference type="EMBL" id="BROD01000001">
    <property type="protein sequence ID" value="GKX64831.1"/>
    <property type="molecule type" value="Genomic_DNA"/>
</dbReference>
<gene>
    <name evidence="1" type="primary">yisB</name>
    <name evidence="1" type="ORF">rsdtw13_00890</name>
</gene>
<accession>A0ACB5R794</accession>
<sequence length="99" mass="11494">MANTLYICDLCGREVSNVTEHHLIPKQLGGRKMNTATLCATCHKQIHALYTNKYLSTRLYTIDLLKNDVKIKRYLKFISNYPGDYDICIKKSKDIRRQA</sequence>
<name>A0ACB5R794_9CLOT</name>
<comment type="caution">
    <text evidence="1">The sequence shown here is derived from an EMBL/GenBank/DDBJ whole genome shotgun (WGS) entry which is preliminary data.</text>
</comment>
<evidence type="ECO:0000313" key="2">
    <source>
        <dbReference type="Proteomes" id="UP001058074"/>
    </source>
</evidence>